<dbReference type="Gene3D" id="3.90.45.10">
    <property type="entry name" value="Peptide deformylase"/>
    <property type="match status" value="1"/>
</dbReference>
<feature type="binding site" evidence="6">
    <location>
        <position position="165"/>
    </location>
    <ligand>
        <name>Fe cation</name>
        <dbReference type="ChEBI" id="CHEBI:24875"/>
    </ligand>
</feature>
<feature type="active site" evidence="6">
    <location>
        <position position="162"/>
    </location>
</feature>
<keyword evidence="2 6" id="KW-0479">Metal-binding</keyword>
<keyword evidence="4 6" id="KW-0648">Protein biosynthesis</keyword>
<dbReference type="PANTHER" id="PTHR10458">
    <property type="entry name" value="PEPTIDE DEFORMYLASE"/>
    <property type="match status" value="1"/>
</dbReference>
<evidence type="ECO:0000313" key="7">
    <source>
        <dbReference type="EMBL" id="GAA1594345.1"/>
    </source>
</evidence>
<reference evidence="7 8" key="1">
    <citation type="journal article" date="2019" name="Int. J. Syst. Evol. Microbiol.">
        <title>The Global Catalogue of Microorganisms (GCM) 10K type strain sequencing project: providing services to taxonomists for standard genome sequencing and annotation.</title>
        <authorList>
            <consortium name="The Broad Institute Genomics Platform"/>
            <consortium name="The Broad Institute Genome Sequencing Center for Infectious Disease"/>
            <person name="Wu L."/>
            <person name="Ma J."/>
        </authorList>
    </citation>
    <scope>NUCLEOTIDE SEQUENCE [LARGE SCALE GENOMIC DNA]</scope>
    <source>
        <strain evidence="7 8">JCM 15572</strain>
    </source>
</reference>
<dbReference type="HAMAP" id="MF_00163">
    <property type="entry name" value="Pep_deformylase"/>
    <property type="match status" value="1"/>
</dbReference>
<dbReference type="NCBIfam" id="TIGR00079">
    <property type="entry name" value="pept_deformyl"/>
    <property type="match status" value="1"/>
</dbReference>
<accession>A0ABN2E4H1</accession>
<feature type="binding site" evidence="6">
    <location>
        <position position="161"/>
    </location>
    <ligand>
        <name>Fe cation</name>
        <dbReference type="ChEBI" id="CHEBI:24875"/>
    </ligand>
</feature>
<evidence type="ECO:0000256" key="2">
    <source>
        <dbReference type="ARBA" id="ARBA00022723"/>
    </source>
</evidence>
<evidence type="ECO:0000256" key="3">
    <source>
        <dbReference type="ARBA" id="ARBA00022801"/>
    </source>
</evidence>
<keyword evidence="5 6" id="KW-0408">Iron</keyword>
<dbReference type="CDD" id="cd00487">
    <property type="entry name" value="Pep_deformylase"/>
    <property type="match status" value="1"/>
</dbReference>
<evidence type="ECO:0000256" key="6">
    <source>
        <dbReference type="HAMAP-Rule" id="MF_00163"/>
    </source>
</evidence>
<comment type="caution">
    <text evidence="7">The sequence shown here is derived from an EMBL/GenBank/DDBJ whole genome shotgun (WGS) entry which is preliminary data.</text>
</comment>
<dbReference type="InterPro" id="IPR036821">
    <property type="entry name" value="Peptide_deformylase_sf"/>
</dbReference>
<organism evidence="7 8">
    <name type="scientific">Kribbella hippodromi</name>
    <dbReference type="NCBI Taxonomy" id="434347"/>
    <lineage>
        <taxon>Bacteria</taxon>
        <taxon>Bacillati</taxon>
        <taxon>Actinomycetota</taxon>
        <taxon>Actinomycetes</taxon>
        <taxon>Propionibacteriales</taxon>
        <taxon>Kribbellaceae</taxon>
        <taxon>Kribbella</taxon>
    </lineage>
</organism>
<comment type="catalytic activity">
    <reaction evidence="6">
        <text>N-terminal N-formyl-L-methionyl-[peptide] + H2O = N-terminal L-methionyl-[peptide] + formate</text>
        <dbReference type="Rhea" id="RHEA:24420"/>
        <dbReference type="Rhea" id="RHEA-COMP:10639"/>
        <dbReference type="Rhea" id="RHEA-COMP:10640"/>
        <dbReference type="ChEBI" id="CHEBI:15377"/>
        <dbReference type="ChEBI" id="CHEBI:15740"/>
        <dbReference type="ChEBI" id="CHEBI:49298"/>
        <dbReference type="ChEBI" id="CHEBI:64731"/>
        <dbReference type="EC" id="3.5.1.88"/>
    </reaction>
</comment>
<dbReference type="RefSeq" id="WP_344238537.1">
    <property type="nucleotide sequence ID" value="NZ_BAAAPH010000022.1"/>
</dbReference>
<evidence type="ECO:0000256" key="1">
    <source>
        <dbReference type="ARBA" id="ARBA00010759"/>
    </source>
</evidence>
<sequence length="207" mass="22821">MATFIQGRSVRRLPELTDEVLRGSPRRITEYGEAILHRPCRTVREFGADRWAALIDDMFATMWIAEGCGLAANQVDVDARLFVYDLTDENGDRHLGHVFNPRIESLAGIVGDQSGGEGCLSVPGATEQVARPGRVVLRGVDLEARPLQVEASGYLARCLVHETQHLDGTVYVDGLPPSARERALLQSASARNTVFARREARQRELGK</sequence>
<gene>
    <name evidence="7" type="primary">def_3</name>
    <name evidence="6" type="synonym">def</name>
    <name evidence="7" type="ORF">GCM10009804_58700</name>
</gene>
<dbReference type="InterPro" id="IPR023635">
    <property type="entry name" value="Peptide_deformylase"/>
</dbReference>
<feature type="binding site" evidence="6">
    <location>
        <position position="119"/>
    </location>
    <ligand>
        <name>Fe cation</name>
        <dbReference type="ChEBI" id="CHEBI:24875"/>
    </ligand>
</feature>
<dbReference type="SUPFAM" id="SSF56420">
    <property type="entry name" value="Peptide deformylase"/>
    <property type="match status" value="1"/>
</dbReference>
<keyword evidence="8" id="KW-1185">Reference proteome</keyword>
<proteinExistence type="inferred from homology"/>
<name>A0ABN2E4H1_9ACTN</name>
<dbReference type="EMBL" id="BAAAPH010000022">
    <property type="protein sequence ID" value="GAA1594345.1"/>
    <property type="molecule type" value="Genomic_DNA"/>
</dbReference>
<dbReference type="Pfam" id="PF01327">
    <property type="entry name" value="Pep_deformylase"/>
    <property type="match status" value="1"/>
</dbReference>
<dbReference type="PRINTS" id="PR01576">
    <property type="entry name" value="PDEFORMYLASE"/>
</dbReference>
<evidence type="ECO:0000256" key="5">
    <source>
        <dbReference type="ARBA" id="ARBA00023004"/>
    </source>
</evidence>
<evidence type="ECO:0000256" key="4">
    <source>
        <dbReference type="ARBA" id="ARBA00022917"/>
    </source>
</evidence>
<keyword evidence="3 6" id="KW-0378">Hydrolase</keyword>
<dbReference type="NCBIfam" id="NF001159">
    <property type="entry name" value="PRK00150.1-3"/>
    <property type="match status" value="1"/>
</dbReference>
<protein>
    <recommendedName>
        <fullName evidence="6">Peptide deformylase</fullName>
        <shortName evidence="6">PDF</shortName>
        <ecNumber evidence="6">3.5.1.88</ecNumber>
    </recommendedName>
    <alternativeName>
        <fullName evidence="6">Polypeptide deformylase</fullName>
    </alternativeName>
</protein>
<dbReference type="Proteomes" id="UP001501705">
    <property type="component" value="Unassembled WGS sequence"/>
</dbReference>
<comment type="function">
    <text evidence="6">Removes the formyl group from the N-terminal Met of newly synthesized proteins. Requires at least a dipeptide for an efficient rate of reaction. N-terminal L-methionine is a prerequisite for activity but the enzyme has broad specificity at other positions.</text>
</comment>
<dbReference type="PANTHER" id="PTHR10458:SF2">
    <property type="entry name" value="PEPTIDE DEFORMYLASE, MITOCHONDRIAL"/>
    <property type="match status" value="1"/>
</dbReference>
<comment type="cofactor">
    <cofactor evidence="6">
        <name>Fe(2+)</name>
        <dbReference type="ChEBI" id="CHEBI:29033"/>
    </cofactor>
    <text evidence="6">Binds 1 Fe(2+) ion.</text>
</comment>
<dbReference type="EC" id="3.5.1.88" evidence="6"/>
<comment type="similarity">
    <text evidence="1 6">Belongs to the polypeptide deformylase family.</text>
</comment>
<evidence type="ECO:0000313" key="8">
    <source>
        <dbReference type="Proteomes" id="UP001501705"/>
    </source>
</evidence>